<proteinExistence type="predicted"/>
<evidence type="ECO:0000256" key="2">
    <source>
        <dbReference type="ARBA" id="ARBA00022692"/>
    </source>
</evidence>
<accession>A0A0B2U8J5</accession>
<dbReference type="InterPro" id="IPR011053">
    <property type="entry name" value="Single_hybrid_motif"/>
</dbReference>
<sequence length="106" mass="11820">MSEPQKEQELTRSMNVSYSEPPLPRASLVIWIVGIGLVIFFIWAWVFKLEEVSTGTGKVVPSSKEQVIQSLEGGILTKLNVQEGDIVQKGEILAQLESNPFCIECR</sequence>
<protein>
    <submittedName>
        <fullName evidence="6">Uncharacterized protein</fullName>
    </submittedName>
</protein>
<keyword evidence="3 5" id="KW-1133">Transmembrane helix</keyword>
<evidence type="ECO:0000313" key="6">
    <source>
        <dbReference type="EMBL" id="KHN65703.1"/>
    </source>
</evidence>
<dbReference type="Gene3D" id="2.40.50.100">
    <property type="match status" value="1"/>
</dbReference>
<evidence type="ECO:0000313" key="7">
    <source>
        <dbReference type="Proteomes" id="UP000031012"/>
    </source>
</evidence>
<dbReference type="PANTHER" id="PTHR30386">
    <property type="entry name" value="MEMBRANE FUSION SUBUNIT OF EMRAB-TOLC MULTIDRUG EFFLUX PUMP"/>
    <property type="match status" value="1"/>
</dbReference>
<dbReference type="AlphaFoldDB" id="A0A0B2U8J5"/>
<organism evidence="6 7">
    <name type="scientific">Acinetobacter oleivorans</name>
    <dbReference type="NCBI Taxonomy" id="1148157"/>
    <lineage>
        <taxon>Bacteria</taxon>
        <taxon>Pseudomonadati</taxon>
        <taxon>Pseudomonadota</taxon>
        <taxon>Gammaproteobacteria</taxon>
        <taxon>Moraxellales</taxon>
        <taxon>Moraxellaceae</taxon>
        <taxon>Acinetobacter</taxon>
    </lineage>
</organism>
<dbReference type="InterPro" id="IPR050739">
    <property type="entry name" value="MFP"/>
</dbReference>
<evidence type="ECO:0000256" key="4">
    <source>
        <dbReference type="ARBA" id="ARBA00023136"/>
    </source>
</evidence>
<dbReference type="SUPFAM" id="SSF51230">
    <property type="entry name" value="Single hybrid motif"/>
    <property type="match status" value="1"/>
</dbReference>
<dbReference type="PRINTS" id="PR01490">
    <property type="entry name" value="RTXTOXIND"/>
</dbReference>
<keyword evidence="2 5" id="KW-0812">Transmembrane</keyword>
<dbReference type="Proteomes" id="UP000031012">
    <property type="component" value="Unassembled WGS sequence"/>
</dbReference>
<keyword evidence="4 5" id="KW-0472">Membrane</keyword>
<comment type="caution">
    <text evidence="6">The sequence shown here is derived from an EMBL/GenBank/DDBJ whole genome shotgun (WGS) entry which is preliminary data.</text>
</comment>
<reference evidence="6 7" key="1">
    <citation type="submission" date="2014-03" db="EMBL/GenBank/DDBJ databases">
        <title>Genome sequence of the diesel-degrader and plant-growth promoter Acinetobacter oleivorans PF-1 isolated from the roots of poplar tree.</title>
        <authorList>
            <person name="Gkorezis P."/>
            <person name="van Hamme J."/>
            <person name="Rineau F."/>
            <person name="Vangronsveld J."/>
            <person name="Francetti A."/>
        </authorList>
    </citation>
    <scope>NUCLEOTIDE SEQUENCE [LARGE SCALE GENOMIC DNA]</scope>
    <source>
        <strain evidence="6 7">PF1</strain>
    </source>
</reference>
<dbReference type="PANTHER" id="PTHR30386:SF26">
    <property type="entry name" value="TRANSPORT PROTEIN COMB"/>
    <property type="match status" value="1"/>
</dbReference>
<dbReference type="EMBL" id="JHQK01000026">
    <property type="protein sequence ID" value="KHN65703.1"/>
    <property type="molecule type" value="Genomic_DNA"/>
</dbReference>
<dbReference type="GO" id="GO:0016020">
    <property type="term" value="C:membrane"/>
    <property type="evidence" value="ECO:0007669"/>
    <property type="project" value="UniProtKB-SubCell"/>
</dbReference>
<name>A0A0B2U8J5_9GAMM</name>
<evidence type="ECO:0000256" key="5">
    <source>
        <dbReference type="SAM" id="Phobius"/>
    </source>
</evidence>
<gene>
    <name evidence="6" type="ORF">DH17_17915</name>
</gene>
<feature type="transmembrane region" description="Helical" evidence="5">
    <location>
        <begin position="28"/>
        <end position="47"/>
    </location>
</feature>
<comment type="subcellular location">
    <subcellularLocation>
        <location evidence="1">Membrane</location>
        <topology evidence="1">Single-pass membrane protein</topology>
    </subcellularLocation>
</comment>
<evidence type="ECO:0000256" key="3">
    <source>
        <dbReference type="ARBA" id="ARBA00022989"/>
    </source>
</evidence>
<evidence type="ECO:0000256" key="1">
    <source>
        <dbReference type="ARBA" id="ARBA00004167"/>
    </source>
</evidence>